<dbReference type="RefSeq" id="WP_179389635.1">
    <property type="nucleotide sequence ID" value="NZ_JACBYQ010000002.1"/>
</dbReference>
<dbReference type="InterPro" id="IPR000801">
    <property type="entry name" value="Esterase-like"/>
</dbReference>
<protein>
    <submittedName>
        <fullName evidence="1">Enterochelin esterase family protein</fullName>
    </submittedName>
</protein>
<dbReference type="AlphaFoldDB" id="A0A7Y9LUP0"/>
<comment type="caution">
    <text evidence="1">The sequence shown here is derived from an EMBL/GenBank/DDBJ whole genome shotgun (WGS) entry which is preliminary data.</text>
</comment>
<dbReference type="Proteomes" id="UP000521748">
    <property type="component" value="Unassembled WGS sequence"/>
</dbReference>
<organism evidence="1 2">
    <name type="scientific">Psychromicrobium silvestre</name>
    <dbReference type="NCBI Taxonomy" id="1645614"/>
    <lineage>
        <taxon>Bacteria</taxon>
        <taxon>Bacillati</taxon>
        <taxon>Actinomycetota</taxon>
        <taxon>Actinomycetes</taxon>
        <taxon>Micrococcales</taxon>
        <taxon>Micrococcaceae</taxon>
        <taxon>Psychromicrobium</taxon>
    </lineage>
</organism>
<dbReference type="SUPFAM" id="SSF53474">
    <property type="entry name" value="alpha/beta-Hydrolases"/>
    <property type="match status" value="1"/>
</dbReference>
<sequence length="271" mass="30158">MTTLPFISYLGGPEPVHYAHGPDSQRQVGVPEGELLEFDCNSSEVFPGTTRTFWLYVPQQYSPDEEAALMVFQDGAMYYDPEGEIRAGIVLDNLIHQGQIPVTLAIFVDPGQPGNRNIEYDAYDDNYASFLLNEVVPRVQADYNISSKPDDWGICGGSSGGNCALTAAWTRPDSFRRVISFLGSFAQMPGGNPYPAAIRSTEPKPLRIFMQAATRDLNWNAPTMNWFSENLQVAAALAERDYDFRFVLGDGGHNPNHCGVLLPDALRWLWR</sequence>
<dbReference type="InterPro" id="IPR050583">
    <property type="entry name" value="Mycobacterial_A85_antigen"/>
</dbReference>
<dbReference type="InterPro" id="IPR029058">
    <property type="entry name" value="AB_hydrolase_fold"/>
</dbReference>
<proteinExistence type="predicted"/>
<dbReference type="Pfam" id="PF00756">
    <property type="entry name" value="Esterase"/>
    <property type="match status" value="1"/>
</dbReference>
<evidence type="ECO:0000313" key="2">
    <source>
        <dbReference type="Proteomes" id="UP000521748"/>
    </source>
</evidence>
<dbReference type="PANTHER" id="PTHR48098">
    <property type="entry name" value="ENTEROCHELIN ESTERASE-RELATED"/>
    <property type="match status" value="1"/>
</dbReference>
<accession>A0A7Y9LUP0</accession>
<keyword evidence="2" id="KW-1185">Reference proteome</keyword>
<dbReference type="Gene3D" id="3.40.50.1820">
    <property type="entry name" value="alpha/beta hydrolase"/>
    <property type="match status" value="1"/>
</dbReference>
<dbReference type="PANTHER" id="PTHR48098:SF3">
    <property type="entry name" value="IRON(III) ENTEROBACTIN ESTERASE"/>
    <property type="match status" value="1"/>
</dbReference>
<gene>
    <name evidence="1" type="ORF">FHU41_002162</name>
</gene>
<dbReference type="EMBL" id="JACBYQ010000002">
    <property type="protein sequence ID" value="NYE95912.1"/>
    <property type="molecule type" value="Genomic_DNA"/>
</dbReference>
<reference evidence="1 2" key="1">
    <citation type="submission" date="2020-07" db="EMBL/GenBank/DDBJ databases">
        <title>Sequencing the genomes of 1000 actinobacteria strains.</title>
        <authorList>
            <person name="Klenk H.-P."/>
        </authorList>
    </citation>
    <scope>NUCLEOTIDE SEQUENCE [LARGE SCALE GENOMIC DNA]</scope>
    <source>
        <strain evidence="1 2">DSM 102047</strain>
    </source>
</reference>
<name>A0A7Y9LUP0_9MICC</name>
<evidence type="ECO:0000313" key="1">
    <source>
        <dbReference type="EMBL" id="NYE95912.1"/>
    </source>
</evidence>